<dbReference type="PANTHER" id="PTHR34001:SF3">
    <property type="entry name" value="BLL7405 PROTEIN"/>
    <property type="match status" value="1"/>
</dbReference>
<protein>
    <submittedName>
        <fullName evidence="7">Outer membrane beta-barrel protein</fullName>
    </submittedName>
</protein>
<gene>
    <name evidence="7" type="ORF">QWZ10_13770</name>
</gene>
<proteinExistence type="inferred from homology"/>
<feature type="domain" description="Outer membrane protein beta-barrel" evidence="6">
    <location>
        <begin position="47"/>
        <end position="245"/>
    </location>
</feature>
<comment type="subcellular location">
    <subcellularLocation>
        <location evidence="1">Membrane</location>
    </subcellularLocation>
</comment>
<keyword evidence="8" id="KW-1185">Reference proteome</keyword>
<dbReference type="Gene3D" id="2.40.160.20">
    <property type="match status" value="1"/>
</dbReference>
<feature type="signal peptide" evidence="5">
    <location>
        <begin position="1"/>
        <end position="20"/>
    </location>
</feature>
<evidence type="ECO:0000256" key="1">
    <source>
        <dbReference type="ARBA" id="ARBA00004370"/>
    </source>
</evidence>
<evidence type="ECO:0000313" key="7">
    <source>
        <dbReference type="EMBL" id="MDN3712548.1"/>
    </source>
</evidence>
<dbReference type="Pfam" id="PF13505">
    <property type="entry name" value="OMP_b-brl"/>
    <property type="match status" value="1"/>
</dbReference>
<organism evidence="7 8">
    <name type="scientific">Paracoccus cavernae</name>
    <dbReference type="NCBI Taxonomy" id="1571207"/>
    <lineage>
        <taxon>Bacteria</taxon>
        <taxon>Pseudomonadati</taxon>
        <taxon>Pseudomonadota</taxon>
        <taxon>Alphaproteobacteria</taxon>
        <taxon>Rhodobacterales</taxon>
        <taxon>Paracoccaceae</taxon>
        <taxon>Paracoccus</taxon>
    </lineage>
</organism>
<dbReference type="PANTHER" id="PTHR34001">
    <property type="entry name" value="BLL7405 PROTEIN"/>
    <property type="match status" value="1"/>
</dbReference>
<accession>A0ABT8D6Z1</accession>
<dbReference type="SUPFAM" id="SSF56925">
    <property type="entry name" value="OMPA-like"/>
    <property type="match status" value="1"/>
</dbReference>
<comment type="similarity">
    <text evidence="4">Belongs to the Omp25/RopB family.</text>
</comment>
<feature type="chain" id="PRO_5046234162" evidence="5">
    <location>
        <begin position="21"/>
        <end position="245"/>
    </location>
</feature>
<evidence type="ECO:0000256" key="5">
    <source>
        <dbReference type="SAM" id="SignalP"/>
    </source>
</evidence>
<dbReference type="InterPro" id="IPR011250">
    <property type="entry name" value="OMP/PagP_B-barrel"/>
</dbReference>
<comment type="caution">
    <text evidence="7">The sequence shown here is derived from an EMBL/GenBank/DDBJ whole genome shotgun (WGS) entry which is preliminary data.</text>
</comment>
<name>A0ABT8D6Z1_9RHOB</name>
<evidence type="ECO:0000256" key="3">
    <source>
        <dbReference type="ARBA" id="ARBA00023136"/>
    </source>
</evidence>
<keyword evidence="2 5" id="KW-0732">Signal</keyword>
<dbReference type="Proteomes" id="UP001243846">
    <property type="component" value="Unassembled WGS sequence"/>
</dbReference>
<evidence type="ECO:0000313" key="8">
    <source>
        <dbReference type="Proteomes" id="UP001243846"/>
    </source>
</evidence>
<sequence>MSNRGQILKTLALSAPLALAGGFAANAGGYIAPIVEAEVAPIVEVTPAGDWAGAYAGVTLGYAFSGEDRVGLENPTIAGDQHNYGKLDLSGANAGVRVGYRWQKDKWVFGPELGYEAGNIEDSVSEGGYRSHSKIKDVVALRFVTGYSVRPDMLVYGVAGVARGKVEYSVTGDGANGPSDIEDTFNRTGYIVGLGVEKKLTDRVSLTGQYEYANFGKETLTSSTGLDTEATAKYNNVKVGLNFRF</sequence>
<dbReference type="InterPro" id="IPR051692">
    <property type="entry name" value="OMP-like"/>
</dbReference>
<evidence type="ECO:0000256" key="2">
    <source>
        <dbReference type="ARBA" id="ARBA00022729"/>
    </source>
</evidence>
<evidence type="ECO:0000256" key="4">
    <source>
        <dbReference type="ARBA" id="ARBA00038306"/>
    </source>
</evidence>
<reference evidence="8" key="1">
    <citation type="journal article" date="2019" name="Int. J. Syst. Evol. Microbiol.">
        <title>The Global Catalogue of Microorganisms (GCM) 10K type strain sequencing project: providing services to taxonomists for standard genome sequencing and annotation.</title>
        <authorList>
            <consortium name="The Broad Institute Genomics Platform"/>
            <consortium name="The Broad Institute Genome Sequencing Center for Infectious Disease"/>
            <person name="Wu L."/>
            <person name="Ma J."/>
        </authorList>
    </citation>
    <scope>NUCLEOTIDE SEQUENCE [LARGE SCALE GENOMIC DNA]</scope>
    <source>
        <strain evidence="8">CECT 8482</strain>
    </source>
</reference>
<dbReference type="EMBL" id="JAUFRC010000001">
    <property type="protein sequence ID" value="MDN3712548.1"/>
    <property type="molecule type" value="Genomic_DNA"/>
</dbReference>
<keyword evidence="3" id="KW-0472">Membrane</keyword>
<dbReference type="InterPro" id="IPR027385">
    <property type="entry name" value="Beta-barrel_OMP"/>
</dbReference>
<evidence type="ECO:0000259" key="6">
    <source>
        <dbReference type="Pfam" id="PF13505"/>
    </source>
</evidence>